<protein>
    <submittedName>
        <fullName evidence="2">Uncharacterized protein</fullName>
    </submittedName>
</protein>
<feature type="transmembrane region" description="Helical" evidence="1">
    <location>
        <begin position="42"/>
        <end position="63"/>
    </location>
</feature>
<dbReference type="EMBL" id="BAAALF010000025">
    <property type="protein sequence ID" value="GAA1229805.1"/>
    <property type="molecule type" value="Genomic_DNA"/>
</dbReference>
<name>A0ABN1W0H0_9ACTN</name>
<sequence>MSTAAHLGTTLFAALPLLLAVGLYALLAAAGAAPWEAVPGMLVAILVLGVITATSLAGAGRSVRRVRRAGR</sequence>
<dbReference type="RefSeq" id="WP_344440966.1">
    <property type="nucleotide sequence ID" value="NZ_BAAALF010000025.1"/>
</dbReference>
<keyword evidence="1" id="KW-1133">Transmembrane helix</keyword>
<evidence type="ECO:0000313" key="2">
    <source>
        <dbReference type="EMBL" id="GAA1229805.1"/>
    </source>
</evidence>
<comment type="caution">
    <text evidence="2">The sequence shown here is derived from an EMBL/GenBank/DDBJ whole genome shotgun (WGS) entry which is preliminary data.</text>
</comment>
<organism evidence="2 3">
    <name type="scientific">Kitasatospora nipponensis</name>
    <dbReference type="NCBI Taxonomy" id="258049"/>
    <lineage>
        <taxon>Bacteria</taxon>
        <taxon>Bacillati</taxon>
        <taxon>Actinomycetota</taxon>
        <taxon>Actinomycetes</taxon>
        <taxon>Kitasatosporales</taxon>
        <taxon>Streptomycetaceae</taxon>
        <taxon>Kitasatospora</taxon>
    </lineage>
</organism>
<reference evidence="2 3" key="1">
    <citation type="journal article" date="2019" name="Int. J. Syst. Evol. Microbiol.">
        <title>The Global Catalogue of Microorganisms (GCM) 10K type strain sequencing project: providing services to taxonomists for standard genome sequencing and annotation.</title>
        <authorList>
            <consortium name="The Broad Institute Genomics Platform"/>
            <consortium name="The Broad Institute Genome Sequencing Center for Infectious Disease"/>
            <person name="Wu L."/>
            <person name="Ma J."/>
        </authorList>
    </citation>
    <scope>NUCLEOTIDE SEQUENCE [LARGE SCALE GENOMIC DNA]</scope>
    <source>
        <strain evidence="2 3">JCM 13004</strain>
    </source>
</reference>
<keyword evidence="1" id="KW-0812">Transmembrane</keyword>
<proteinExistence type="predicted"/>
<gene>
    <name evidence="2" type="ORF">GCM10009665_20300</name>
</gene>
<accession>A0ABN1W0H0</accession>
<evidence type="ECO:0000256" key="1">
    <source>
        <dbReference type="SAM" id="Phobius"/>
    </source>
</evidence>
<keyword evidence="3" id="KW-1185">Reference proteome</keyword>
<evidence type="ECO:0000313" key="3">
    <source>
        <dbReference type="Proteomes" id="UP001500037"/>
    </source>
</evidence>
<dbReference type="Proteomes" id="UP001500037">
    <property type="component" value="Unassembled WGS sequence"/>
</dbReference>
<keyword evidence="1" id="KW-0472">Membrane</keyword>